<organism evidence="1 2">
    <name type="scientific">Thelephora ganbajun</name>
    <name type="common">Ganba fungus</name>
    <dbReference type="NCBI Taxonomy" id="370292"/>
    <lineage>
        <taxon>Eukaryota</taxon>
        <taxon>Fungi</taxon>
        <taxon>Dikarya</taxon>
        <taxon>Basidiomycota</taxon>
        <taxon>Agaricomycotina</taxon>
        <taxon>Agaricomycetes</taxon>
        <taxon>Thelephorales</taxon>
        <taxon>Thelephoraceae</taxon>
        <taxon>Thelephora</taxon>
    </lineage>
</organism>
<evidence type="ECO:0000313" key="2">
    <source>
        <dbReference type="Proteomes" id="UP000886501"/>
    </source>
</evidence>
<dbReference type="Proteomes" id="UP000886501">
    <property type="component" value="Unassembled WGS sequence"/>
</dbReference>
<accession>A0ACB6ZVR2</accession>
<gene>
    <name evidence="1" type="ORF">BDM02DRAFT_3107049</name>
</gene>
<comment type="caution">
    <text evidence="1">The sequence shown here is derived from an EMBL/GenBank/DDBJ whole genome shotgun (WGS) entry which is preliminary data.</text>
</comment>
<proteinExistence type="predicted"/>
<sequence length="364" mass="40728">MLLFTLAITLLSGFAVAQFPLIGKHRTARCPAVNRATDETKAIDIHYVEVNPRAKDTLIFVHGWPGIWSIWKHQINEFKNDYRVVVVDVRGMGASGHPGDVEGSSSTGDFVDDLVCVLKHAEVAGKSVCIGHDWGSSICWEAGRARPDIFSGVISLAVPYLASAGPYTPIEAFLKTFPRLTYQVYFRDTIDNAAAELEADVRRTIRIVYKHSNTTAPDTFLTSSTSFLTPYDGIELSRSPLMTQEEEDYLVDQFTKSGFKNSLQFYQHRNRYLSWQIAHDNGTFNVNVPSLAIYPNKDSVADWNVVSEIAKSKSFVPQLEEVSVPTAHCPHMERPKEINAYLGDWLTRTFPSSRGTFEKAEGEL</sequence>
<reference evidence="1" key="1">
    <citation type="submission" date="2019-10" db="EMBL/GenBank/DDBJ databases">
        <authorList>
            <consortium name="DOE Joint Genome Institute"/>
            <person name="Kuo A."/>
            <person name="Miyauchi S."/>
            <person name="Kiss E."/>
            <person name="Drula E."/>
            <person name="Kohler A."/>
            <person name="Sanchez-Garcia M."/>
            <person name="Andreopoulos B."/>
            <person name="Barry K.W."/>
            <person name="Bonito G."/>
            <person name="Buee M."/>
            <person name="Carver A."/>
            <person name="Chen C."/>
            <person name="Cichocki N."/>
            <person name="Clum A."/>
            <person name="Culley D."/>
            <person name="Crous P.W."/>
            <person name="Fauchery L."/>
            <person name="Girlanda M."/>
            <person name="Hayes R."/>
            <person name="Keri Z."/>
            <person name="Labutti K."/>
            <person name="Lipzen A."/>
            <person name="Lombard V."/>
            <person name="Magnuson J."/>
            <person name="Maillard F."/>
            <person name="Morin E."/>
            <person name="Murat C."/>
            <person name="Nolan M."/>
            <person name="Ohm R."/>
            <person name="Pangilinan J."/>
            <person name="Pereira M."/>
            <person name="Perotto S."/>
            <person name="Peter M."/>
            <person name="Riley R."/>
            <person name="Sitrit Y."/>
            <person name="Stielow B."/>
            <person name="Szollosi G."/>
            <person name="Zifcakova L."/>
            <person name="Stursova M."/>
            <person name="Spatafora J.W."/>
            <person name="Tedersoo L."/>
            <person name="Vaario L.-M."/>
            <person name="Yamada A."/>
            <person name="Yan M."/>
            <person name="Wang P."/>
            <person name="Xu J."/>
            <person name="Bruns T."/>
            <person name="Baldrian P."/>
            <person name="Vilgalys R."/>
            <person name="Henrissat B."/>
            <person name="Grigoriev I.V."/>
            <person name="Hibbett D."/>
            <person name="Nagy L.G."/>
            <person name="Martin F.M."/>
        </authorList>
    </citation>
    <scope>NUCLEOTIDE SEQUENCE</scope>
    <source>
        <strain evidence="1">P2</strain>
    </source>
</reference>
<keyword evidence="2" id="KW-1185">Reference proteome</keyword>
<evidence type="ECO:0000313" key="1">
    <source>
        <dbReference type="EMBL" id="KAF9653905.1"/>
    </source>
</evidence>
<protein>
    <submittedName>
        <fullName evidence="1">Alpha/beta-hydrolase</fullName>
    </submittedName>
</protein>
<name>A0ACB6ZVR2_THEGA</name>
<dbReference type="EMBL" id="MU117962">
    <property type="protein sequence ID" value="KAF9653905.1"/>
    <property type="molecule type" value="Genomic_DNA"/>
</dbReference>
<reference evidence="1" key="2">
    <citation type="journal article" date="2020" name="Nat. Commun.">
        <title>Large-scale genome sequencing of mycorrhizal fungi provides insights into the early evolution of symbiotic traits.</title>
        <authorList>
            <person name="Miyauchi S."/>
            <person name="Kiss E."/>
            <person name="Kuo A."/>
            <person name="Drula E."/>
            <person name="Kohler A."/>
            <person name="Sanchez-Garcia M."/>
            <person name="Morin E."/>
            <person name="Andreopoulos B."/>
            <person name="Barry K.W."/>
            <person name="Bonito G."/>
            <person name="Buee M."/>
            <person name="Carver A."/>
            <person name="Chen C."/>
            <person name="Cichocki N."/>
            <person name="Clum A."/>
            <person name="Culley D."/>
            <person name="Crous P.W."/>
            <person name="Fauchery L."/>
            <person name="Girlanda M."/>
            <person name="Hayes R.D."/>
            <person name="Keri Z."/>
            <person name="LaButti K."/>
            <person name="Lipzen A."/>
            <person name="Lombard V."/>
            <person name="Magnuson J."/>
            <person name="Maillard F."/>
            <person name="Murat C."/>
            <person name="Nolan M."/>
            <person name="Ohm R.A."/>
            <person name="Pangilinan J."/>
            <person name="Pereira M.F."/>
            <person name="Perotto S."/>
            <person name="Peter M."/>
            <person name="Pfister S."/>
            <person name="Riley R."/>
            <person name="Sitrit Y."/>
            <person name="Stielow J.B."/>
            <person name="Szollosi G."/>
            <person name="Zifcakova L."/>
            <person name="Stursova M."/>
            <person name="Spatafora J.W."/>
            <person name="Tedersoo L."/>
            <person name="Vaario L.M."/>
            <person name="Yamada A."/>
            <person name="Yan M."/>
            <person name="Wang P."/>
            <person name="Xu J."/>
            <person name="Bruns T."/>
            <person name="Baldrian P."/>
            <person name="Vilgalys R."/>
            <person name="Dunand C."/>
            <person name="Henrissat B."/>
            <person name="Grigoriev I.V."/>
            <person name="Hibbett D."/>
            <person name="Nagy L.G."/>
            <person name="Martin F.M."/>
        </authorList>
    </citation>
    <scope>NUCLEOTIDE SEQUENCE</scope>
    <source>
        <strain evidence="1">P2</strain>
    </source>
</reference>